<gene>
    <name evidence="6" type="ORF">BN1723_008847</name>
</gene>
<name>A0A0G4KJI9_VERLO</name>
<dbReference type="Gene3D" id="1.20.5.170">
    <property type="match status" value="1"/>
</dbReference>
<dbReference type="InterPro" id="IPR050936">
    <property type="entry name" value="AP-1-like"/>
</dbReference>
<evidence type="ECO:0000256" key="1">
    <source>
        <dbReference type="ARBA" id="ARBA00004123"/>
    </source>
</evidence>
<evidence type="ECO:0000256" key="4">
    <source>
        <dbReference type="SAM" id="MobiDB-lite"/>
    </source>
</evidence>
<dbReference type="PANTHER" id="PTHR40621:SF6">
    <property type="entry name" value="AP-1-LIKE TRANSCRIPTION FACTOR YAP1-RELATED"/>
    <property type="match status" value="1"/>
</dbReference>
<keyword evidence="3" id="KW-0175">Coiled coil</keyword>
<dbReference type="PANTHER" id="PTHR40621">
    <property type="entry name" value="TRANSCRIPTION FACTOR KAPC-RELATED"/>
    <property type="match status" value="1"/>
</dbReference>
<dbReference type="Gene3D" id="1.10.238.100">
    <property type="entry name" value="YAP1 redox domain. Chain B"/>
    <property type="match status" value="1"/>
</dbReference>
<evidence type="ECO:0000256" key="2">
    <source>
        <dbReference type="ARBA" id="ARBA00023242"/>
    </source>
</evidence>
<dbReference type="InterPro" id="IPR046347">
    <property type="entry name" value="bZIP_sf"/>
</dbReference>
<accession>A0A0G4KJI9</accession>
<comment type="subcellular location">
    <subcellularLocation>
        <location evidence="1">Nucleus</location>
    </subcellularLocation>
</comment>
<reference evidence="7" key="1">
    <citation type="submission" date="2015-05" db="EMBL/GenBank/DDBJ databases">
        <authorList>
            <person name="Fogelqvist Johan"/>
        </authorList>
    </citation>
    <scope>NUCLEOTIDE SEQUENCE [LARGE SCALE GENOMIC DNA]</scope>
</reference>
<dbReference type="SUPFAM" id="SSF57959">
    <property type="entry name" value="Leucine zipper domain"/>
    <property type="match status" value="1"/>
</dbReference>
<dbReference type="GO" id="GO:0000976">
    <property type="term" value="F:transcription cis-regulatory region binding"/>
    <property type="evidence" value="ECO:0007669"/>
    <property type="project" value="InterPro"/>
</dbReference>
<dbReference type="GO" id="GO:0001228">
    <property type="term" value="F:DNA-binding transcription activator activity, RNA polymerase II-specific"/>
    <property type="evidence" value="ECO:0007669"/>
    <property type="project" value="TreeGrafter"/>
</dbReference>
<feature type="domain" description="BZIP" evidence="5">
    <location>
        <begin position="17"/>
        <end position="81"/>
    </location>
</feature>
<dbReference type="EMBL" id="CVQI01001002">
    <property type="protein sequence ID" value="CRK04208.1"/>
    <property type="molecule type" value="Genomic_DNA"/>
</dbReference>
<evidence type="ECO:0000256" key="3">
    <source>
        <dbReference type="SAM" id="Coils"/>
    </source>
</evidence>
<dbReference type="SMART" id="SM00338">
    <property type="entry name" value="BRLZ"/>
    <property type="match status" value="1"/>
</dbReference>
<dbReference type="Proteomes" id="UP000045706">
    <property type="component" value="Unassembled WGS sequence"/>
</dbReference>
<dbReference type="InterPro" id="IPR004827">
    <property type="entry name" value="bZIP"/>
</dbReference>
<evidence type="ECO:0000313" key="6">
    <source>
        <dbReference type="EMBL" id="CRK04208.1"/>
    </source>
</evidence>
<proteinExistence type="predicted"/>
<protein>
    <recommendedName>
        <fullName evidence="5">BZIP domain-containing protein</fullName>
    </recommendedName>
</protein>
<keyword evidence="2" id="KW-0539">Nucleus</keyword>
<feature type="region of interest" description="Disordered" evidence="4">
    <location>
        <begin position="131"/>
        <end position="154"/>
    </location>
</feature>
<evidence type="ECO:0000259" key="5">
    <source>
        <dbReference type="SMART" id="SM00338"/>
    </source>
</evidence>
<feature type="coiled-coil region" evidence="3">
    <location>
        <begin position="44"/>
        <end position="71"/>
    </location>
</feature>
<dbReference type="GO" id="GO:0090575">
    <property type="term" value="C:RNA polymerase II transcription regulator complex"/>
    <property type="evidence" value="ECO:0007669"/>
    <property type="project" value="TreeGrafter"/>
</dbReference>
<sequence>MSNTIFRIFNPGATVAPKEDPLQKRRGQVRRAQQAYRDRKDKYTKALEKQLAETRSSEARLTRECEDLRAALDRASGLLAQHGIQAPLELRQTGSSALDRTSPGQRVVEALSSPMLFSPASLAKHYLPSGHAAPATSVEDDGNRSTPGVAQGSPRVCECDQVTMAMEFVLKCVATLSLSSCPAGSKMDHKVLWCRRQPCLGHFHGDPGKPDEPNGHALTTSAHLFSLSDGLHSANARHPPTACPSFHKAPTAILERLLNLTPDLSNDGEITPIQAWNSIRSRPQFGGVDLRKLWALAEGLRDAVQCHGFGAVVKTQVFERLVHVKLVLGQSF</sequence>
<evidence type="ECO:0000313" key="7">
    <source>
        <dbReference type="Proteomes" id="UP000045706"/>
    </source>
</evidence>
<organism evidence="6 7">
    <name type="scientific">Verticillium longisporum</name>
    <name type="common">Verticillium dahliae var. longisporum</name>
    <dbReference type="NCBI Taxonomy" id="100787"/>
    <lineage>
        <taxon>Eukaryota</taxon>
        <taxon>Fungi</taxon>
        <taxon>Dikarya</taxon>
        <taxon>Ascomycota</taxon>
        <taxon>Pezizomycotina</taxon>
        <taxon>Sordariomycetes</taxon>
        <taxon>Hypocreomycetidae</taxon>
        <taxon>Glomerellales</taxon>
        <taxon>Plectosphaerellaceae</taxon>
        <taxon>Verticillium</taxon>
    </lineage>
</organism>
<dbReference type="CDD" id="cd14688">
    <property type="entry name" value="bZIP_YAP"/>
    <property type="match status" value="1"/>
</dbReference>
<dbReference type="AlphaFoldDB" id="A0A0G4KJI9"/>